<keyword evidence="4 8" id="KW-0418">Kinase</keyword>
<keyword evidence="5 6" id="KW-0067">ATP-binding</keyword>
<reference evidence="8" key="1">
    <citation type="submission" date="2019-12" db="EMBL/GenBank/DDBJ databases">
        <authorList>
            <person name="zhang j."/>
            <person name="sun C.M."/>
        </authorList>
    </citation>
    <scope>NUCLEOTIDE SEQUENCE</scope>
    <source>
        <strain evidence="8">NS-1</strain>
    </source>
</reference>
<dbReference type="GO" id="GO:2001059">
    <property type="term" value="P:D-tagatose 6-phosphate catabolic process"/>
    <property type="evidence" value="ECO:0007669"/>
    <property type="project" value="UniProtKB-UniPathway"/>
</dbReference>
<dbReference type="SUPFAM" id="SSF53613">
    <property type="entry name" value="Ribokinase-like"/>
    <property type="match status" value="1"/>
</dbReference>
<accession>A0A8A7KCP6</accession>
<comment type="similarity">
    <text evidence="1">Belongs to the carbohydrate kinase pfkB family.</text>
</comment>
<dbReference type="GO" id="GO:0044281">
    <property type="term" value="P:small molecule metabolic process"/>
    <property type="evidence" value="ECO:0007669"/>
    <property type="project" value="UniProtKB-ARBA"/>
</dbReference>
<dbReference type="GO" id="GO:0005524">
    <property type="term" value="F:ATP binding"/>
    <property type="evidence" value="ECO:0007669"/>
    <property type="project" value="UniProtKB-KW"/>
</dbReference>
<proteinExistence type="inferred from homology"/>
<keyword evidence="2 6" id="KW-0808">Transferase</keyword>
<keyword evidence="6" id="KW-0423">Lactose metabolism</keyword>
<dbReference type="EMBL" id="CP046640">
    <property type="protein sequence ID" value="QTL99623.1"/>
    <property type="molecule type" value="Genomic_DNA"/>
</dbReference>
<dbReference type="KEGG" id="ifn:GM661_17525"/>
<keyword evidence="9" id="KW-1185">Reference proteome</keyword>
<dbReference type="PANTHER" id="PTHR46566">
    <property type="entry name" value="1-PHOSPHOFRUCTOKINASE-RELATED"/>
    <property type="match status" value="1"/>
</dbReference>
<comment type="pathway">
    <text evidence="6">Carbohydrate metabolism; D-tagatose 6-phosphate degradation; D-glyceraldehyde 3-phosphate and glycerone phosphate from D-tagatose 6-phosphate: step 1/2.</text>
</comment>
<dbReference type="GO" id="GO:0008443">
    <property type="term" value="F:phosphofructokinase activity"/>
    <property type="evidence" value="ECO:0007669"/>
    <property type="project" value="TreeGrafter"/>
</dbReference>
<organism evidence="8 9">
    <name type="scientific">Iocasia fonsfrigidae</name>
    <dbReference type="NCBI Taxonomy" id="2682810"/>
    <lineage>
        <taxon>Bacteria</taxon>
        <taxon>Bacillati</taxon>
        <taxon>Bacillota</taxon>
        <taxon>Clostridia</taxon>
        <taxon>Halanaerobiales</taxon>
        <taxon>Halanaerobiaceae</taxon>
        <taxon>Iocasia</taxon>
    </lineage>
</organism>
<dbReference type="GO" id="GO:0005829">
    <property type="term" value="C:cytosol"/>
    <property type="evidence" value="ECO:0007669"/>
    <property type="project" value="TreeGrafter"/>
</dbReference>
<dbReference type="AlphaFoldDB" id="A0A8A7KCP6"/>
<dbReference type="EC" id="2.7.1.144" evidence="6"/>
<dbReference type="UniPathway" id="UPA00704">
    <property type="reaction ID" value="UER00715"/>
</dbReference>
<evidence type="ECO:0000256" key="3">
    <source>
        <dbReference type="ARBA" id="ARBA00022741"/>
    </source>
</evidence>
<dbReference type="NCBIfam" id="TIGR03168">
    <property type="entry name" value="1-PFK"/>
    <property type="match status" value="1"/>
</dbReference>
<dbReference type="GO" id="GO:0009024">
    <property type="term" value="F:tagatose-6-phosphate kinase activity"/>
    <property type="evidence" value="ECO:0007669"/>
    <property type="project" value="UniProtKB-EC"/>
</dbReference>
<dbReference type="PANTHER" id="PTHR46566:SF2">
    <property type="entry name" value="ATP-DEPENDENT 6-PHOSPHOFRUCTOKINASE ISOZYME 2"/>
    <property type="match status" value="1"/>
</dbReference>
<comment type="catalytic activity">
    <reaction evidence="6">
        <text>D-tagatofuranose 6-phosphate + ATP = D-tagatofuranose 1,6-bisphosphate + ADP + H(+)</text>
        <dbReference type="Rhea" id="RHEA:12420"/>
        <dbReference type="ChEBI" id="CHEBI:15378"/>
        <dbReference type="ChEBI" id="CHEBI:30616"/>
        <dbReference type="ChEBI" id="CHEBI:58694"/>
        <dbReference type="ChEBI" id="CHEBI:58695"/>
        <dbReference type="ChEBI" id="CHEBI:456216"/>
        <dbReference type="EC" id="2.7.1.144"/>
    </reaction>
</comment>
<protein>
    <recommendedName>
        <fullName evidence="6">Tagatose-6-phosphate kinase</fullName>
        <ecNumber evidence="6">2.7.1.144</ecNumber>
    </recommendedName>
</protein>
<dbReference type="Proteomes" id="UP000665020">
    <property type="component" value="Chromosome"/>
</dbReference>
<dbReference type="Gene3D" id="3.40.1190.20">
    <property type="match status" value="1"/>
</dbReference>
<sequence length="310" mass="33844">MLLAITMNPAIDKVYSVDDFAVDAVFRPRDMTATAGGKGLNVARVAYLLGESVTAAGLLGGNNGQFISKEVQKRGIISEFMEITGETRICINITDQKNTTSTEILENGPIVSRQELENFLEHYNKLLDGVDVVTASGSLPEGIPVDFYKILINIAKSRDKKFILDSSGEYLVEGIKSIPYMIKPNQDEVEQIAGQRLSDISDYIGVLWEFKKQGIELPVISLGRNGCLTVIKKQVYHFKGPLLKVKNTVGSGDSFIAGCAVALSQGRALIDVIKLGMACGAANTQFFKTGMVSKELVDDYFEEIECVEVN</sequence>
<evidence type="ECO:0000256" key="5">
    <source>
        <dbReference type="ARBA" id="ARBA00022840"/>
    </source>
</evidence>
<dbReference type="FunFam" id="3.40.1190.20:FF:000001">
    <property type="entry name" value="Phosphofructokinase"/>
    <property type="match status" value="1"/>
</dbReference>
<dbReference type="Pfam" id="PF00294">
    <property type="entry name" value="PfkB"/>
    <property type="match status" value="1"/>
</dbReference>
<evidence type="ECO:0000313" key="9">
    <source>
        <dbReference type="Proteomes" id="UP000665020"/>
    </source>
</evidence>
<dbReference type="CDD" id="cd01164">
    <property type="entry name" value="FruK_PfkB_like"/>
    <property type="match status" value="1"/>
</dbReference>
<evidence type="ECO:0000256" key="4">
    <source>
        <dbReference type="ARBA" id="ARBA00022777"/>
    </source>
</evidence>
<dbReference type="PIRSF" id="PIRSF000535">
    <property type="entry name" value="1PFK/6PFK/LacC"/>
    <property type="match status" value="1"/>
</dbReference>
<evidence type="ECO:0000259" key="7">
    <source>
        <dbReference type="Pfam" id="PF00294"/>
    </source>
</evidence>
<comment type="similarity">
    <text evidence="6">Belongs to the carbohydrate kinase PfkB family. LacC subfamily.</text>
</comment>
<dbReference type="InterPro" id="IPR029056">
    <property type="entry name" value="Ribokinase-like"/>
</dbReference>
<keyword evidence="3 6" id="KW-0547">Nucleotide-binding</keyword>
<evidence type="ECO:0000256" key="2">
    <source>
        <dbReference type="ARBA" id="ARBA00022679"/>
    </source>
</evidence>
<evidence type="ECO:0000256" key="1">
    <source>
        <dbReference type="ARBA" id="ARBA00005380"/>
    </source>
</evidence>
<dbReference type="GO" id="GO:0016052">
    <property type="term" value="P:carbohydrate catabolic process"/>
    <property type="evidence" value="ECO:0007669"/>
    <property type="project" value="UniProtKB-ARBA"/>
</dbReference>
<dbReference type="InterPro" id="IPR011611">
    <property type="entry name" value="PfkB_dom"/>
</dbReference>
<evidence type="ECO:0000313" key="8">
    <source>
        <dbReference type="EMBL" id="QTL99623.1"/>
    </source>
</evidence>
<dbReference type="RefSeq" id="WP_230867956.1">
    <property type="nucleotide sequence ID" value="NZ_CP046640.1"/>
</dbReference>
<dbReference type="InterPro" id="IPR017583">
    <property type="entry name" value="Tagatose/fructose_Pkinase"/>
</dbReference>
<evidence type="ECO:0000256" key="6">
    <source>
        <dbReference type="PIRNR" id="PIRNR000535"/>
    </source>
</evidence>
<dbReference type="GO" id="GO:0005988">
    <property type="term" value="P:lactose metabolic process"/>
    <property type="evidence" value="ECO:0007669"/>
    <property type="project" value="UniProtKB-KW"/>
</dbReference>
<gene>
    <name evidence="8" type="ORF">GM661_17525</name>
</gene>
<name>A0A8A7KCP6_9FIRM</name>
<feature type="domain" description="Carbohydrate kinase PfkB" evidence="7">
    <location>
        <begin position="5"/>
        <end position="285"/>
    </location>
</feature>